<comment type="caution">
    <text evidence="4">The sequence shown here is derived from an EMBL/GenBank/DDBJ whole genome shotgun (WGS) entry which is preliminary data.</text>
</comment>
<dbReference type="InterPro" id="IPR052155">
    <property type="entry name" value="Biofilm_reg_signaling"/>
</dbReference>
<dbReference type="InterPro" id="IPR000014">
    <property type="entry name" value="PAS"/>
</dbReference>
<dbReference type="SMART" id="SM00091">
    <property type="entry name" value="PAS"/>
    <property type="match status" value="1"/>
</dbReference>
<dbReference type="CDD" id="cd00130">
    <property type="entry name" value="PAS"/>
    <property type="match status" value="1"/>
</dbReference>
<dbReference type="Pfam" id="PF13185">
    <property type="entry name" value="GAF_2"/>
    <property type="match status" value="1"/>
</dbReference>
<accession>X1TZG4</accession>
<dbReference type="PROSITE" id="PS50113">
    <property type="entry name" value="PAC"/>
    <property type="match status" value="1"/>
</dbReference>
<feature type="domain" description="PAS" evidence="2">
    <location>
        <begin position="153"/>
        <end position="223"/>
    </location>
</feature>
<dbReference type="SMART" id="SM00086">
    <property type="entry name" value="PAC"/>
    <property type="match status" value="1"/>
</dbReference>
<feature type="non-terminal residue" evidence="4">
    <location>
        <position position="347"/>
    </location>
</feature>
<dbReference type="NCBIfam" id="TIGR00229">
    <property type="entry name" value="sensory_box"/>
    <property type="match status" value="2"/>
</dbReference>
<name>X1TZG4_9ZZZZ</name>
<evidence type="ECO:0000313" key="4">
    <source>
        <dbReference type="EMBL" id="GAI85444.1"/>
    </source>
</evidence>
<reference evidence="4" key="1">
    <citation type="journal article" date="2014" name="Front. Microbiol.">
        <title>High frequency of phylogenetically diverse reductive dehalogenase-homologous genes in deep subseafloor sedimentary metagenomes.</title>
        <authorList>
            <person name="Kawai M."/>
            <person name="Futagami T."/>
            <person name="Toyoda A."/>
            <person name="Takaki Y."/>
            <person name="Nishi S."/>
            <person name="Hori S."/>
            <person name="Arai W."/>
            <person name="Tsubouchi T."/>
            <person name="Morono Y."/>
            <person name="Uchiyama I."/>
            <person name="Ito T."/>
            <person name="Fujiyama A."/>
            <person name="Inagaki F."/>
            <person name="Takami H."/>
        </authorList>
    </citation>
    <scope>NUCLEOTIDE SEQUENCE</scope>
    <source>
        <strain evidence="4">Expedition CK06-06</strain>
    </source>
</reference>
<feature type="domain" description="PAS" evidence="2">
    <location>
        <begin position="306"/>
        <end position="347"/>
    </location>
</feature>
<dbReference type="EMBL" id="BARW01008545">
    <property type="protein sequence ID" value="GAI85444.1"/>
    <property type="molecule type" value="Genomic_DNA"/>
</dbReference>
<keyword evidence="1" id="KW-0175">Coiled coil</keyword>
<feature type="coiled-coil region" evidence="1">
    <location>
        <begin position="265"/>
        <end position="316"/>
    </location>
</feature>
<gene>
    <name evidence="4" type="ORF">S12H4_17476</name>
</gene>
<evidence type="ECO:0008006" key="5">
    <source>
        <dbReference type="Google" id="ProtNLM"/>
    </source>
</evidence>
<evidence type="ECO:0000259" key="3">
    <source>
        <dbReference type="PROSITE" id="PS50113"/>
    </source>
</evidence>
<dbReference type="PROSITE" id="PS50112">
    <property type="entry name" value="PAS"/>
    <property type="match status" value="2"/>
</dbReference>
<dbReference type="Pfam" id="PF13426">
    <property type="entry name" value="PAS_9"/>
    <property type="match status" value="1"/>
</dbReference>
<feature type="non-terminal residue" evidence="4">
    <location>
        <position position="1"/>
    </location>
</feature>
<dbReference type="Pfam" id="PF13188">
    <property type="entry name" value="PAS_8"/>
    <property type="match status" value="1"/>
</dbReference>
<organism evidence="4">
    <name type="scientific">marine sediment metagenome</name>
    <dbReference type="NCBI Taxonomy" id="412755"/>
    <lineage>
        <taxon>unclassified sequences</taxon>
        <taxon>metagenomes</taxon>
        <taxon>ecological metagenomes</taxon>
    </lineage>
</organism>
<dbReference type="InterPro" id="IPR000700">
    <property type="entry name" value="PAS-assoc_C"/>
</dbReference>
<dbReference type="SUPFAM" id="SSF55781">
    <property type="entry name" value="GAF domain-like"/>
    <property type="match status" value="1"/>
</dbReference>
<dbReference type="SUPFAM" id="SSF55785">
    <property type="entry name" value="PYP-like sensor domain (PAS domain)"/>
    <property type="match status" value="2"/>
</dbReference>
<dbReference type="InterPro" id="IPR035965">
    <property type="entry name" value="PAS-like_dom_sf"/>
</dbReference>
<dbReference type="AlphaFoldDB" id="X1TZG4"/>
<dbReference type="Gene3D" id="3.30.450.40">
    <property type="match status" value="1"/>
</dbReference>
<sequence>DAIVRLGEDNDPSIKGSVLLFDSSKELLFQASAPSLPDDYQELFANGIPTRPKAGSCGTAAYRKERVIITDIANNPLFKPFEEVVKRAVNNGLLAVWSQPIISSDGELLGTIANYSNKLGEPSADNLMVLEWSARIAAIAIERKQAEEALRQSEEQYRNLFENANDLIQAVKPDGHFLYVNTAWRKALGYSAKDVKNLKVTNILPENQIARIMKALQGLANGGTVKNIETTFISKYGKEIDVEGNGRGIFQDGEFIGAIGIFRDITERKRMEEQLREEREQLDAQNEELRTINEELQATEEELQHSQERLERMFESVTDGISVINLNGVITKVNQRTVEIHGFASED</sequence>
<evidence type="ECO:0000259" key="2">
    <source>
        <dbReference type="PROSITE" id="PS50112"/>
    </source>
</evidence>
<dbReference type="Gene3D" id="3.30.450.20">
    <property type="entry name" value="PAS domain"/>
    <property type="match status" value="2"/>
</dbReference>
<dbReference type="InterPro" id="IPR001610">
    <property type="entry name" value="PAC"/>
</dbReference>
<feature type="coiled-coil region" evidence="1">
    <location>
        <begin position="136"/>
        <end position="170"/>
    </location>
</feature>
<proteinExistence type="predicted"/>
<dbReference type="PANTHER" id="PTHR44757:SF2">
    <property type="entry name" value="BIOFILM ARCHITECTURE MAINTENANCE PROTEIN MBAA"/>
    <property type="match status" value="1"/>
</dbReference>
<dbReference type="InterPro" id="IPR003018">
    <property type="entry name" value="GAF"/>
</dbReference>
<evidence type="ECO:0000256" key="1">
    <source>
        <dbReference type="SAM" id="Coils"/>
    </source>
</evidence>
<dbReference type="PANTHER" id="PTHR44757">
    <property type="entry name" value="DIGUANYLATE CYCLASE DGCP"/>
    <property type="match status" value="1"/>
</dbReference>
<feature type="domain" description="PAC" evidence="3">
    <location>
        <begin position="226"/>
        <end position="277"/>
    </location>
</feature>
<protein>
    <recommendedName>
        <fullName evidence="5">PAS domain-containing protein</fullName>
    </recommendedName>
</protein>
<dbReference type="InterPro" id="IPR029016">
    <property type="entry name" value="GAF-like_dom_sf"/>
</dbReference>